<protein>
    <submittedName>
        <fullName evidence="1">Uncharacterized protein</fullName>
    </submittedName>
</protein>
<reference evidence="1 2" key="1">
    <citation type="submission" date="2018-05" db="EMBL/GenBank/DDBJ databases">
        <title>The draft genome of strain NS-104.</title>
        <authorList>
            <person name="Hang P."/>
            <person name="Jiang J."/>
        </authorList>
    </citation>
    <scope>NUCLEOTIDE SEQUENCE [LARGE SCALE GENOMIC DNA]</scope>
    <source>
        <strain evidence="1 2">NS-104</strain>
    </source>
</reference>
<sequence length="69" mass="7559">MTDELSEAIDHSHTALSLLLTAEAACEVFKLAAAIGGTIRQARKLIESNHEALELMQIRSERHSRGTSK</sequence>
<accession>A0A2U2DHG3</accession>
<dbReference type="Proteomes" id="UP000245252">
    <property type="component" value="Unassembled WGS sequence"/>
</dbReference>
<name>A0A2U2DHG3_9HYPH</name>
<gene>
    <name evidence="1" type="ORF">DEM27_28540</name>
</gene>
<organism evidence="1 2">
    <name type="scientific">Metarhizobium album</name>
    <dbReference type="NCBI Taxonomy" id="2182425"/>
    <lineage>
        <taxon>Bacteria</taxon>
        <taxon>Pseudomonadati</taxon>
        <taxon>Pseudomonadota</taxon>
        <taxon>Alphaproteobacteria</taxon>
        <taxon>Hyphomicrobiales</taxon>
        <taxon>Rhizobiaceae</taxon>
        <taxon>Metarhizobium</taxon>
    </lineage>
</organism>
<dbReference type="EMBL" id="QFBC01000020">
    <property type="protein sequence ID" value="PWE52757.1"/>
    <property type="molecule type" value="Genomic_DNA"/>
</dbReference>
<evidence type="ECO:0000313" key="1">
    <source>
        <dbReference type="EMBL" id="PWE52757.1"/>
    </source>
</evidence>
<proteinExistence type="predicted"/>
<dbReference type="AlphaFoldDB" id="A0A2U2DHG3"/>
<dbReference type="RefSeq" id="WP_109461657.1">
    <property type="nucleotide sequence ID" value="NZ_QFBC01000020.1"/>
</dbReference>
<keyword evidence="2" id="KW-1185">Reference proteome</keyword>
<evidence type="ECO:0000313" key="2">
    <source>
        <dbReference type="Proteomes" id="UP000245252"/>
    </source>
</evidence>
<comment type="caution">
    <text evidence="1">The sequence shown here is derived from an EMBL/GenBank/DDBJ whole genome shotgun (WGS) entry which is preliminary data.</text>
</comment>